<dbReference type="InterPro" id="IPR050228">
    <property type="entry name" value="Carboxylesterase_BioH"/>
</dbReference>
<keyword evidence="3" id="KW-0378">Hydrolase</keyword>
<gene>
    <name evidence="3" type="ORF">FVF75_14445</name>
</gene>
<keyword evidence="4" id="KW-1185">Reference proteome</keyword>
<dbReference type="PANTHER" id="PTHR43194:SF2">
    <property type="entry name" value="PEROXISOMAL MEMBRANE PROTEIN LPX1"/>
    <property type="match status" value="1"/>
</dbReference>
<keyword evidence="1" id="KW-0812">Transmembrane</keyword>
<protein>
    <submittedName>
        <fullName evidence="3">Alpha/beta hydrolase</fullName>
    </submittedName>
</protein>
<sequence>MIWIAILAVLLLFVAAPFVFEALRRPMNDAARGGAPGQFAELSRGLTHYQWHGPKSDRILVMVHGLTTPSWVFSGLIRGLLMMRYRVLTYDLYGRGYSDRPDDHQTLGFHADQLSEVIEAAGIRVPVTLLGYSMGGAIATLFTAEEPDRVERLILLAPAGIRYTPSRLLTTARIWGKAGDWLWGLLGGVALRRTAAAEARAPTVIPDLADRMAREIDTKGYLRAVLSSERFALTETLEREHREIAAMYVPTLAIWAENDSVIPTSAVGELARWNRQARQEVIPGAAHSLAYTAPKEVLSAIRDFLREVPE</sequence>
<keyword evidence="1" id="KW-1133">Transmembrane helix</keyword>
<feature type="transmembrane region" description="Helical" evidence="1">
    <location>
        <begin position="59"/>
        <end position="81"/>
    </location>
</feature>
<dbReference type="Gene3D" id="3.40.50.1820">
    <property type="entry name" value="alpha/beta hydrolase"/>
    <property type="match status" value="1"/>
</dbReference>
<reference evidence="3 4" key="1">
    <citation type="submission" date="2019-08" db="EMBL/GenBank/DDBJ databases">
        <title>Identification of a novel species of the genus Boseongicola.</title>
        <authorList>
            <person name="Zhang X.-Q."/>
        </authorList>
    </citation>
    <scope>NUCLEOTIDE SEQUENCE [LARGE SCALE GENOMIC DNA]</scope>
    <source>
        <strain evidence="3 4">HY14</strain>
    </source>
</reference>
<accession>A0A5D0REU7</accession>
<name>A0A5D0REU7_9RHOB</name>
<organism evidence="3 4">
    <name type="scientific">Maritimibacter fusiformis</name>
    <dbReference type="NCBI Taxonomy" id="2603819"/>
    <lineage>
        <taxon>Bacteria</taxon>
        <taxon>Pseudomonadati</taxon>
        <taxon>Pseudomonadota</taxon>
        <taxon>Alphaproteobacteria</taxon>
        <taxon>Rhodobacterales</taxon>
        <taxon>Roseobacteraceae</taxon>
        <taxon>Maritimibacter</taxon>
    </lineage>
</organism>
<dbReference type="EMBL" id="VSIY01000014">
    <property type="protein sequence ID" value="TYB80032.1"/>
    <property type="molecule type" value="Genomic_DNA"/>
</dbReference>
<evidence type="ECO:0000313" key="4">
    <source>
        <dbReference type="Proteomes" id="UP000322080"/>
    </source>
</evidence>
<comment type="caution">
    <text evidence="3">The sequence shown here is derived from an EMBL/GenBank/DDBJ whole genome shotgun (WGS) entry which is preliminary data.</text>
</comment>
<dbReference type="InterPro" id="IPR000639">
    <property type="entry name" value="Epox_hydrolase-like"/>
</dbReference>
<dbReference type="PRINTS" id="PR00412">
    <property type="entry name" value="EPOXHYDRLASE"/>
</dbReference>
<feature type="domain" description="AB hydrolase-1" evidence="2">
    <location>
        <begin position="59"/>
        <end position="293"/>
    </location>
</feature>
<dbReference type="InterPro" id="IPR000073">
    <property type="entry name" value="AB_hydrolase_1"/>
</dbReference>
<dbReference type="PRINTS" id="PR00111">
    <property type="entry name" value="ABHYDROLASE"/>
</dbReference>
<evidence type="ECO:0000256" key="1">
    <source>
        <dbReference type="SAM" id="Phobius"/>
    </source>
</evidence>
<dbReference type="GO" id="GO:0016787">
    <property type="term" value="F:hydrolase activity"/>
    <property type="evidence" value="ECO:0007669"/>
    <property type="project" value="UniProtKB-KW"/>
</dbReference>
<dbReference type="InterPro" id="IPR029058">
    <property type="entry name" value="AB_hydrolase_fold"/>
</dbReference>
<dbReference type="Proteomes" id="UP000322080">
    <property type="component" value="Unassembled WGS sequence"/>
</dbReference>
<keyword evidence="1" id="KW-0472">Membrane</keyword>
<dbReference type="AlphaFoldDB" id="A0A5D0REU7"/>
<proteinExistence type="predicted"/>
<dbReference type="RefSeq" id="WP_148379259.1">
    <property type="nucleotide sequence ID" value="NZ_VSIY01000014.1"/>
</dbReference>
<dbReference type="Pfam" id="PF00561">
    <property type="entry name" value="Abhydrolase_1"/>
    <property type="match status" value="1"/>
</dbReference>
<dbReference type="PANTHER" id="PTHR43194">
    <property type="entry name" value="HYDROLASE ALPHA/BETA FOLD FAMILY"/>
    <property type="match status" value="1"/>
</dbReference>
<evidence type="ECO:0000259" key="2">
    <source>
        <dbReference type="Pfam" id="PF00561"/>
    </source>
</evidence>
<dbReference type="SUPFAM" id="SSF53474">
    <property type="entry name" value="alpha/beta-Hydrolases"/>
    <property type="match status" value="1"/>
</dbReference>
<evidence type="ECO:0000313" key="3">
    <source>
        <dbReference type="EMBL" id="TYB80032.1"/>
    </source>
</evidence>